<organism evidence="2 3">
    <name type="scientific">Lepraria finkii</name>
    <dbReference type="NCBI Taxonomy" id="1340010"/>
    <lineage>
        <taxon>Eukaryota</taxon>
        <taxon>Fungi</taxon>
        <taxon>Dikarya</taxon>
        <taxon>Ascomycota</taxon>
        <taxon>Pezizomycotina</taxon>
        <taxon>Lecanoromycetes</taxon>
        <taxon>OSLEUM clade</taxon>
        <taxon>Lecanoromycetidae</taxon>
        <taxon>Lecanorales</taxon>
        <taxon>Lecanorineae</taxon>
        <taxon>Stereocaulaceae</taxon>
        <taxon>Lepraria</taxon>
    </lineage>
</organism>
<dbReference type="Proteomes" id="UP001590951">
    <property type="component" value="Unassembled WGS sequence"/>
</dbReference>
<accession>A0ABR4B360</accession>
<name>A0ABR4B360_9LECA</name>
<feature type="compositionally biased region" description="Acidic residues" evidence="1">
    <location>
        <begin position="33"/>
        <end position="63"/>
    </location>
</feature>
<evidence type="ECO:0000256" key="1">
    <source>
        <dbReference type="SAM" id="MobiDB-lite"/>
    </source>
</evidence>
<evidence type="ECO:0000313" key="3">
    <source>
        <dbReference type="Proteomes" id="UP001590951"/>
    </source>
</evidence>
<comment type="caution">
    <text evidence="2">The sequence shown here is derived from an EMBL/GenBank/DDBJ whole genome shotgun (WGS) entry which is preliminary data.</text>
</comment>
<gene>
    <name evidence="2" type="ORF">ABVK25_007607</name>
</gene>
<evidence type="ECO:0000313" key="2">
    <source>
        <dbReference type="EMBL" id="KAL2052165.1"/>
    </source>
</evidence>
<reference evidence="2 3" key="1">
    <citation type="submission" date="2024-09" db="EMBL/GenBank/DDBJ databases">
        <title>Rethinking Asexuality: The Enigmatic Case of Functional Sexual Genes in Lepraria (Stereocaulaceae).</title>
        <authorList>
            <person name="Doellman M."/>
            <person name="Sun Y."/>
            <person name="Barcenas-Pena A."/>
            <person name="Lumbsch H.T."/>
            <person name="Grewe F."/>
        </authorList>
    </citation>
    <scope>NUCLEOTIDE SEQUENCE [LARGE SCALE GENOMIC DNA]</scope>
    <source>
        <strain evidence="2 3">Grewe 0041</strain>
    </source>
</reference>
<protein>
    <submittedName>
        <fullName evidence="2">Uncharacterized protein</fullName>
    </submittedName>
</protein>
<sequence length="63" mass="7208">MPSSYTPQQKRAITQFASFTSTKDSVAAKDMMEGVDQDENSDEESDEESDEKMEEVDPDERKR</sequence>
<keyword evidence="3" id="KW-1185">Reference proteome</keyword>
<dbReference type="EMBL" id="JBHFEH010000029">
    <property type="protein sequence ID" value="KAL2052165.1"/>
    <property type="molecule type" value="Genomic_DNA"/>
</dbReference>
<feature type="compositionally biased region" description="Polar residues" evidence="1">
    <location>
        <begin position="1"/>
        <end position="24"/>
    </location>
</feature>
<feature type="region of interest" description="Disordered" evidence="1">
    <location>
        <begin position="1"/>
        <end position="63"/>
    </location>
</feature>
<proteinExistence type="predicted"/>